<reference evidence="1" key="1">
    <citation type="journal article" date="2014" name="Genome Biol. Evol.">
        <title>Pangenome evidence for extensive interdomain horizontal transfer affecting lineage core and shell genes in uncultured planktonic thaumarchaeota and euryarchaeota.</title>
        <authorList>
            <person name="Deschamps P."/>
            <person name="Zivanovic Y."/>
            <person name="Moreira D."/>
            <person name="Rodriguez-Valera F."/>
            <person name="Lopez-Garcia P."/>
        </authorList>
    </citation>
    <scope>NUCLEOTIDE SEQUENCE</scope>
</reference>
<accession>A0A075FZX8</accession>
<protein>
    <submittedName>
        <fullName evidence="1">Uncharacterized protein</fullName>
    </submittedName>
</protein>
<sequence length="126" mass="14942">MVEVRAFVFRYQKPCWKCSNPTPVLYAFRPPENEKHLDFDPVWVGLNEVNPEHDQDMATALAHRFEWYGPGFSNTMGEQVYACWCTSCGALQGNWYIWKDMLQKWFENPQPDEFIDYDSSYDTDDH</sequence>
<dbReference type="EMBL" id="KF900438">
    <property type="protein sequence ID" value="AIE95056.1"/>
    <property type="molecule type" value="Genomic_DNA"/>
</dbReference>
<name>A0A075FZX8_9EURY</name>
<proteinExistence type="predicted"/>
<organism evidence="1">
    <name type="scientific">uncultured marine group II/III euryarchaeote AD1000_55_G04</name>
    <dbReference type="NCBI Taxonomy" id="1457786"/>
    <lineage>
        <taxon>Archaea</taxon>
        <taxon>Methanobacteriati</taxon>
        <taxon>Methanobacteriota</taxon>
        <taxon>environmental samples</taxon>
    </lineage>
</organism>
<evidence type="ECO:0000313" key="1">
    <source>
        <dbReference type="EMBL" id="AIE95056.1"/>
    </source>
</evidence>
<dbReference type="AlphaFoldDB" id="A0A075FZX8"/>